<comment type="caution">
    <text evidence="1">The sequence shown here is derived from an EMBL/GenBank/DDBJ whole genome shotgun (WGS) entry which is preliminary data.</text>
</comment>
<gene>
    <name evidence="1" type="ORF">MENTE1834_LOCUS15022</name>
</gene>
<dbReference type="EMBL" id="CAVMJV010000016">
    <property type="protein sequence ID" value="CAK5056836.1"/>
    <property type="molecule type" value="Genomic_DNA"/>
</dbReference>
<sequence length="172" mass="20204">MLNILFYNDKTLKFNINRPYISSNNEICENKLDIILDHLIIFEFLVIDFTHVKIVGQYMDTLFNILINRGDKLNQVRLVLGPYWSSQLNNFLVEYITTSKDCSKMVPDIRLKCLDKPNLKLSERAKEVKNSNDLKSTSYLITNIHNPKTKFYFNTSEPKDNSSNYTLRIIKE</sequence>
<reference evidence="1" key="1">
    <citation type="submission" date="2023-11" db="EMBL/GenBank/DDBJ databases">
        <authorList>
            <person name="Poullet M."/>
        </authorList>
    </citation>
    <scope>NUCLEOTIDE SEQUENCE</scope>
    <source>
        <strain evidence="1">E1834</strain>
    </source>
</reference>
<dbReference type="Proteomes" id="UP001497535">
    <property type="component" value="Unassembled WGS sequence"/>
</dbReference>
<evidence type="ECO:0000313" key="2">
    <source>
        <dbReference type="Proteomes" id="UP001497535"/>
    </source>
</evidence>
<accession>A0ACB0YQ18</accession>
<evidence type="ECO:0000313" key="1">
    <source>
        <dbReference type="EMBL" id="CAK5056836.1"/>
    </source>
</evidence>
<name>A0ACB0YQ18_MELEN</name>
<proteinExistence type="predicted"/>
<organism evidence="1 2">
    <name type="scientific">Meloidogyne enterolobii</name>
    <name type="common">Root-knot nematode worm</name>
    <name type="synonym">Meloidogyne mayaguensis</name>
    <dbReference type="NCBI Taxonomy" id="390850"/>
    <lineage>
        <taxon>Eukaryota</taxon>
        <taxon>Metazoa</taxon>
        <taxon>Ecdysozoa</taxon>
        <taxon>Nematoda</taxon>
        <taxon>Chromadorea</taxon>
        <taxon>Rhabditida</taxon>
        <taxon>Tylenchina</taxon>
        <taxon>Tylenchomorpha</taxon>
        <taxon>Tylenchoidea</taxon>
        <taxon>Meloidogynidae</taxon>
        <taxon>Meloidogyninae</taxon>
        <taxon>Meloidogyne</taxon>
    </lineage>
</organism>
<keyword evidence="2" id="KW-1185">Reference proteome</keyword>
<protein>
    <submittedName>
        <fullName evidence="1">Uncharacterized protein</fullName>
    </submittedName>
</protein>